<sequence length="108" mass="12403">MLKVTDKAQEKLREMIDVEKLSYSENDFKVLEKFVFAIALYASHDDDLCWELFATAASKDMPNESFLVVNGIMFHDPAIRTIEADVDFVEGEFSVNGQRVRLLPRQSK</sequence>
<dbReference type="AlphaFoldDB" id="A0A545TZZ2"/>
<dbReference type="EMBL" id="VIKS01000015">
    <property type="protein sequence ID" value="TQV82781.1"/>
    <property type="molecule type" value="Genomic_DNA"/>
</dbReference>
<protein>
    <submittedName>
        <fullName evidence="1">Uncharacterized protein</fullName>
    </submittedName>
</protein>
<evidence type="ECO:0000313" key="2">
    <source>
        <dbReference type="Proteomes" id="UP000315439"/>
    </source>
</evidence>
<name>A0A545TZZ2_9GAMM</name>
<dbReference type="RefSeq" id="WP_142934402.1">
    <property type="nucleotide sequence ID" value="NZ_ML660171.1"/>
</dbReference>
<keyword evidence="2" id="KW-1185">Reference proteome</keyword>
<gene>
    <name evidence="1" type="ORF">FLL46_23710</name>
</gene>
<accession>A0A545TZZ2</accession>
<organism evidence="1 2">
    <name type="scientific">Aliikangiella coralliicola</name>
    <dbReference type="NCBI Taxonomy" id="2592383"/>
    <lineage>
        <taxon>Bacteria</taxon>
        <taxon>Pseudomonadati</taxon>
        <taxon>Pseudomonadota</taxon>
        <taxon>Gammaproteobacteria</taxon>
        <taxon>Oceanospirillales</taxon>
        <taxon>Pleioneaceae</taxon>
        <taxon>Aliikangiella</taxon>
    </lineage>
</organism>
<dbReference type="Proteomes" id="UP000315439">
    <property type="component" value="Unassembled WGS sequence"/>
</dbReference>
<proteinExistence type="predicted"/>
<reference evidence="1 2" key="1">
    <citation type="submission" date="2019-07" db="EMBL/GenBank/DDBJ databases">
        <title>Draft genome for Aliikangiella sp. M105.</title>
        <authorList>
            <person name="Wang G."/>
        </authorList>
    </citation>
    <scope>NUCLEOTIDE SEQUENCE [LARGE SCALE GENOMIC DNA]</scope>
    <source>
        <strain evidence="1 2">M105</strain>
    </source>
</reference>
<evidence type="ECO:0000313" key="1">
    <source>
        <dbReference type="EMBL" id="TQV82781.1"/>
    </source>
</evidence>
<comment type="caution">
    <text evidence="1">The sequence shown here is derived from an EMBL/GenBank/DDBJ whole genome shotgun (WGS) entry which is preliminary data.</text>
</comment>